<name>A0A1Z5JXF5_FISSO</name>
<protein>
    <submittedName>
        <fullName evidence="2">Uncharacterized protein</fullName>
    </submittedName>
</protein>
<proteinExistence type="predicted"/>
<feature type="compositionally biased region" description="Low complexity" evidence="1">
    <location>
        <begin position="102"/>
        <end position="116"/>
    </location>
</feature>
<reference evidence="2 3" key="1">
    <citation type="journal article" date="2015" name="Plant Cell">
        <title>Oil accumulation by the oleaginous diatom Fistulifera solaris as revealed by the genome and transcriptome.</title>
        <authorList>
            <person name="Tanaka T."/>
            <person name="Maeda Y."/>
            <person name="Veluchamy A."/>
            <person name="Tanaka M."/>
            <person name="Abida H."/>
            <person name="Marechal E."/>
            <person name="Bowler C."/>
            <person name="Muto M."/>
            <person name="Sunaga Y."/>
            <person name="Tanaka M."/>
            <person name="Yoshino T."/>
            <person name="Taniguchi T."/>
            <person name="Fukuda Y."/>
            <person name="Nemoto M."/>
            <person name="Matsumoto M."/>
            <person name="Wong P.S."/>
            <person name="Aburatani S."/>
            <person name="Fujibuchi W."/>
        </authorList>
    </citation>
    <scope>NUCLEOTIDE SEQUENCE [LARGE SCALE GENOMIC DNA]</scope>
    <source>
        <strain evidence="2 3">JPCC DA0580</strain>
    </source>
</reference>
<keyword evidence="3" id="KW-1185">Reference proteome</keyword>
<evidence type="ECO:0000313" key="2">
    <source>
        <dbReference type="EMBL" id="GAX18720.1"/>
    </source>
</evidence>
<evidence type="ECO:0000313" key="3">
    <source>
        <dbReference type="Proteomes" id="UP000198406"/>
    </source>
</evidence>
<dbReference type="Proteomes" id="UP000198406">
    <property type="component" value="Unassembled WGS sequence"/>
</dbReference>
<sequence>MTSRKVEAVTQQHSSSPPSRGNEILVVYCFADDLDTCAATETGFELILNESTAEPEPETEKLGLLTVKQQPKKNHMRQFTPTSKNDKTTSASVSPTRTQPLTPISTSSSRQRSPTSVNDFEAHASQQRKDQNESGSPQTRTLPLQKLVCSKQTGNSNEISVENDNTTSEMDNSTSYHRRLPVLRKLICQKYKRNPSEDEVDQAQMISDLHRRISPKQRYQSNQDRTTPRALNSSKNTFSSVEQDQEEPIKWKTDQDDPFENTLHDTRNITPRIVQRLEQTELQRHTAQQETLPEVQHLFASLQVEEQAQRSRERRSRAYSIASTRQFHSPINSDIRGEPSSSVRYQAATTTPRAVWTNEVSSSQMNFLGGSAYQRRIKRFQKEHGTPASAEFVFGSGQGDDESSFVEWVEQIENEKVNGTSHPSSQRVGLHFSNIPTPSTITIPRYKAMNKSLNTTAETSTYSSIGYGDDHHTHDTASHLSDKEVHLLPSGTTTLRQASFDGSTAPLSLGSIDSHHFGRSAFVDATPGAIIAAARAGDFDDDDDMWSGNITVKDEEFALAGVYSTSQLPF</sequence>
<dbReference type="InParanoid" id="A0A1Z5JXF5"/>
<evidence type="ECO:0000256" key="1">
    <source>
        <dbReference type="SAM" id="MobiDB-lite"/>
    </source>
</evidence>
<organism evidence="2 3">
    <name type="scientific">Fistulifera solaris</name>
    <name type="common">Oleaginous diatom</name>
    <dbReference type="NCBI Taxonomy" id="1519565"/>
    <lineage>
        <taxon>Eukaryota</taxon>
        <taxon>Sar</taxon>
        <taxon>Stramenopiles</taxon>
        <taxon>Ochrophyta</taxon>
        <taxon>Bacillariophyta</taxon>
        <taxon>Bacillariophyceae</taxon>
        <taxon>Bacillariophycidae</taxon>
        <taxon>Naviculales</taxon>
        <taxon>Naviculaceae</taxon>
        <taxon>Fistulifera</taxon>
    </lineage>
</organism>
<gene>
    <name evidence="2" type="ORF">FisN_26Hh010</name>
</gene>
<accession>A0A1Z5JXF5</accession>
<comment type="caution">
    <text evidence="2">The sequence shown here is derived from an EMBL/GenBank/DDBJ whole genome shotgun (WGS) entry which is preliminary data.</text>
</comment>
<feature type="compositionally biased region" description="Polar residues" evidence="1">
    <location>
        <begin position="150"/>
        <end position="174"/>
    </location>
</feature>
<feature type="compositionally biased region" description="Polar residues" evidence="1">
    <location>
        <begin position="8"/>
        <end position="19"/>
    </location>
</feature>
<feature type="region of interest" description="Disordered" evidence="1">
    <location>
        <begin position="1"/>
        <end position="21"/>
    </location>
</feature>
<feature type="region of interest" description="Disordered" evidence="1">
    <location>
        <begin position="50"/>
        <end position="174"/>
    </location>
</feature>
<feature type="region of interest" description="Disordered" evidence="1">
    <location>
        <begin position="210"/>
        <end position="247"/>
    </location>
</feature>
<feature type="compositionally biased region" description="Polar residues" evidence="1">
    <location>
        <begin position="133"/>
        <end position="142"/>
    </location>
</feature>
<feature type="compositionally biased region" description="Polar residues" evidence="1">
    <location>
        <begin position="77"/>
        <end position="101"/>
    </location>
</feature>
<feature type="compositionally biased region" description="Polar residues" evidence="1">
    <location>
        <begin position="217"/>
        <end position="242"/>
    </location>
</feature>
<dbReference type="AlphaFoldDB" id="A0A1Z5JXF5"/>
<dbReference type="EMBL" id="BDSP01000132">
    <property type="protein sequence ID" value="GAX18720.1"/>
    <property type="molecule type" value="Genomic_DNA"/>
</dbReference>